<protein>
    <submittedName>
        <fullName evidence="3">SDR family NAD(P)-dependent oxidoreductase</fullName>
    </submittedName>
</protein>
<dbReference type="PANTHER" id="PTHR24320">
    <property type="entry name" value="RETINOL DEHYDROGENASE"/>
    <property type="match status" value="1"/>
</dbReference>
<sequence>MPKAYQKPIDSGFGHGSTCLDVVSGIDLTGQTAIVTGGYSGIGIETVRALSSAGADVIVPARRPDAAREALSHIGGHVAVGTMDLGDLSSVRQFADAFLESGKPLDILINNAGVMACPEGRVGPGWELQFGTNHMGHFALTKTLMPALQKADGARVVALSSTAHKISDIRWDDMQFENGSYDKWQAYGQAKTANSLFAVGLDQKYADQGIRAYGVHPGGIMTPLQRHLPQEEMIALGWLDKNGEMPEQVKAIFKTPEQGGATATWCATSPAMSTLGGVYCEDCNVAQLGDENSPRWAHVQPHAVNEESAERLWAISEDLLKVA</sequence>
<proteinExistence type="inferred from homology"/>
<evidence type="ECO:0000313" key="3">
    <source>
        <dbReference type="EMBL" id="MFC6197658.1"/>
    </source>
</evidence>
<dbReference type="PANTHER" id="PTHR24320:SF272">
    <property type="entry name" value="NAD(P)-BINDING ROSSMANN-FOLD SUPERFAMILY PROTEIN"/>
    <property type="match status" value="1"/>
</dbReference>
<dbReference type="NCBIfam" id="NF004845">
    <property type="entry name" value="PRK06196.1"/>
    <property type="match status" value="1"/>
</dbReference>
<name>A0ABW1S8X7_9PROT</name>
<keyword evidence="4" id="KW-1185">Reference proteome</keyword>
<dbReference type="Proteomes" id="UP001596303">
    <property type="component" value="Unassembled WGS sequence"/>
</dbReference>
<evidence type="ECO:0000313" key="4">
    <source>
        <dbReference type="Proteomes" id="UP001596303"/>
    </source>
</evidence>
<keyword evidence="2" id="KW-0560">Oxidoreductase</keyword>
<evidence type="ECO:0000256" key="1">
    <source>
        <dbReference type="ARBA" id="ARBA00006484"/>
    </source>
</evidence>
<dbReference type="Pfam" id="PF00106">
    <property type="entry name" value="adh_short"/>
    <property type="match status" value="1"/>
</dbReference>
<dbReference type="InterPro" id="IPR036291">
    <property type="entry name" value="NAD(P)-bd_dom_sf"/>
</dbReference>
<reference evidence="4" key="1">
    <citation type="journal article" date="2019" name="Int. J. Syst. Evol. Microbiol.">
        <title>The Global Catalogue of Microorganisms (GCM) 10K type strain sequencing project: providing services to taxonomists for standard genome sequencing and annotation.</title>
        <authorList>
            <consortium name="The Broad Institute Genomics Platform"/>
            <consortium name="The Broad Institute Genome Sequencing Center for Infectious Disease"/>
            <person name="Wu L."/>
            <person name="Ma J."/>
        </authorList>
    </citation>
    <scope>NUCLEOTIDE SEQUENCE [LARGE SCALE GENOMIC DNA]</scope>
    <source>
        <strain evidence="4">CGMCC-1.15741</strain>
    </source>
</reference>
<dbReference type="Gene3D" id="3.40.50.720">
    <property type="entry name" value="NAD(P)-binding Rossmann-like Domain"/>
    <property type="match status" value="1"/>
</dbReference>
<accession>A0ABW1S8X7</accession>
<comment type="similarity">
    <text evidence="1">Belongs to the short-chain dehydrogenases/reductases (SDR) family.</text>
</comment>
<dbReference type="EMBL" id="JBHSSW010000005">
    <property type="protein sequence ID" value="MFC6197658.1"/>
    <property type="molecule type" value="Genomic_DNA"/>
</dbReference>
<organism evidence="3 4">
    <name type="scientific">Ponticaulis profundi</name>
    <dbReference type="NCBI Taxonomy" id="2665222"/>
    <lineage>
        <taxon>Bacteria</taxon>
        <taxon>Pseudomonadati</taxon>
        <taxon>Pseudomonadota</taxon>
        <taxon>Alphaproteobacteria</taxon>
        <taxon>Hyphomonadales</taxon>
        <taxon>Hyphomonadaceae</taxon>
        <taxon>Ponticaulis</taxon>
    </lineage>
</organism>
<dbReference type="SUPFAM" id="SSF51735">
    <property type="entry name" value="NAD(P)-binding Rossmann-fold domains"/>
    <property type="match status" value="1"/>
</dbReference>
<comment type="caution">
    <text evidence="3">The sequence shown here is derived from an EMBL/GenBank/DDBJ whole genome shotgun (WGS) entry which is preliminary data.</text>
</comment>
<dbReference type="PRINTS" id="PR00081">
    <property type="entry name" value="GDHRDH"/>
</dbReference>
<dbReference type="CDD" id="cd05327">
    <property type="entry name" value="retinol-DH_like_SDR_c_like"/>
    <property type="match status" value="1"/>
</dbReference>
<dbReference type="InterPro" id="IPR002347">
    <property type="entry name" value="SDR_fam"/>
</dbReference>
<gene>
    <name evidence="3" type="ORF">ACFQDM_06185</name>
</gene>
<evidence type="ECO:0000256" key="2">
    <source>
        <dbReference type="ARBA" id="ARBA00023002"/>
    </source>
</evidence>
<dbReference type="RefSeq" id="WP_377376874.1">
    <property type="nucleotide sequence ID" value="NZ_JBHSSW010000005.1"/>
</dbReference>